<evidence type="ECO:0000256" key="2">
    <source>
        <dbReference type="ARBA" id="ARBA00022617"/>
    </source>
</evidence>
<keyword evidence="6" id="KW-0503">Monooxygenase</keyword>
<dbReference type="EMBL" id="CAJPVJ010003316">
    <property type="protein sequence ID" value="CAG2167403.1"/>
    <property type="molecule type" value="Genomic_DNA"/>
</dbReference>
<dbReference type="InterPro" id="IPR002401">
    <property type="entry name" value="Cyt_P450_E_grp-I"/>
</dbReference>
<evidence type="ECO:0000256" key="1">
    <source>
        <dbReference type="ARBA" id="ARBA00010617"/>
    </source>
</evidence>
<evidence type="ECO:0000256" key="4">
    <source>
        <dbReference type="ARBA" id="ARBA00023002"/>
    </source>
</evidence>
<dbReference type="PANTHER" id="PTHR24289">
    <property type="entry name" value="STEROID 17-ALPHA-HYDROXYLASE/17,20 LYASE"/>
    <property type="match status" value="1"/>
</dbReference>
<dbReference type="Gene3D" id="1.10.630.10">
    <property type="entry name" value="Cytochrome P450"/>
    <property type="match status" value="1"/>
</dbReference>
<dbReference type="GO" id="GO:0005506">
    <property type="term" value="F:iron ion binding"/>
    <property type="evidence" value="ECO:0007669"/>
    <property type="project" value="InterPro"/>
</dbReference>
<keyword evidence="4" id="KW-0560">Oxidoreductase</keyword>
<reference evidence="7" key="1">
    <citation type="submission" date="2020-11" db="EMBL/GenBank/DDBJ databases">
        <authorList>
            <person name="Tran Van P."/>
        </authorList>
    </citation>
    <scope>NUCLEOTIDE SEQUENCE</scope>
</reference>
<keyword evidence="8" id="KW-1185">Reference proteome</keyword>
<dbReference type="OrthoDB" id="6415694at2759"/>
<evidence type="ECO:0000256" key="6">
    <source>
        <dbReference type="ARBA" id="ARBA00023033"/>
    </source>
</evidence>
<dbReference type="PANTHER" id="PTHR24289:SF1">
    <property type="entry name" value="STEROID 17-ALPHA-HYDROXYLASE_17,20 LYASE"/>
    <property type="match status" value="1"/>
</dbReference>
<dbReference type="Pfam" id="PF00067">
    <property type="entry name" value="p450"/>
    <property type="match status" value="1"/>
</dbReference>
<evidence type="ECO:0000313" key="8">
    <source>
        <dbReference type="Proteomes" id="UP000728032"/>
    </source>
</evidence>
<keyword evidence="2" id="KW-0349">Heme</keyword>
<dbReference type="GO" id="GO:0004497">
    <property type="term" value="F:monooxygenase activity"/>
    <property type="evidence" value="ECO:0007669"/>
    <property type="project" value="UniProtKB-KW"/>
</dbReference>
<dbReference type="AlphaFoldDB" id="A0A7R9LVI9"/>
<dbReference type="GO" id="GO:0020037">
    <property type="term" value="F:heme binding"/>
    <property type="evidence" value="ECO:0007669"/>
    <property type="project" value="InterPro"/>
</dbReference>
<dbReference type="GO" id="GO:0016705">
    <property type="term" value="F:oxidoreductase activity, acting on paired donors, with incorporation or reduction of molecular oxygen"/>
    <property type="evidence" value="ECO:0007669"/>
    <property type="project" value="InterPro"/>
</dbReference>
<comment type="similarity">
    <text evidence="1">Belongs to the cytochrome P450 family.</text>
</comment>
<gene>
    <name evidence="7" type="ORF">ONB1V03_LOCUS6910</name>
</gene>
<accession>A0A7R9LVI9</accession>
<dbReference type="PRINTS" id="PR00463">
    <property type="entry name" value="EP450I"/>
</dbReference>
<sequence>MEGALYNNERHSDIIFSDYGHTWESLRRVSHTAIRKYAKSDDLPKVVDEVVRETVDLIINKHGLNKPFAPKLLVFNMLANIVGTIVFSQKFDIEQDELIKFKYCSTDFQSDLGIWLVLYEFMPIIRCFMRNPLIKYAKYKDEIMKYIMDIYASHNDTYNRGVIRDFCDTLIMAKHEAVEQDKLTAPYFTDENLAASINDLFMGGVETSSTTFQWMLQFMAYYPKYQQKLRDEITREIGDKVPMVDDKPRLNYVMAYISEMLRFRNPVSIGISHKAMASISYGKTLVYYYTNTAF</sequence>
<dbReference type="SUPFAM" id="SSF48264">
    <property type="entry name" value="Cytochrome P450"/>
    <property type="match status" value="1"/>
</dbReference>
<dbReference type="InterPro" id="IPR036396">
    <property type="entry name" value="Cyt_P450_sf"/>
</dbReference>
<protein>
    <recommendedName>
        <fullName evidence="9">Cytochrome P450</fullName>
    </recommendedName>
</protein>
<dbReference type="Proteomes" id="UP000728032">
    <property type="component" value="Unassembled WGS sequence"/>
</dbReference>
<evidence type="ECO:0000313" key="7">
    <source>
        <dbReference type="EMBL" id="CAD7648747.1"/>
    </source>
</evidence>
<dbReference type="EMBL" id="OC918141">
    <property type="protein sequence ID" value="CAD7648747.1"/>
    <property type="molecule type" value="Genomic_DNA"/>
</dbReference>
<keyword evidence="3" id="KW-0479">Metal-binding</keyword>
<evidence type="ECO:0000256" key="3">
    <source>
        <dbReference type="ARBA" id="ARBA00022723"/>
    </source>
</evidence>
<evidence type="ECO:0000256" key="5">
    <source>
        <dbReference type="ARBA" id="ARBA00023004"/>
    </source>
</evidence>
<dbReference type="InterPro" id="IPR001128">
    <property type="entry name" value="Cyt_P450"/>
</dbReference>
<keyword evidence="5" id="KW-0408">Iron</keyword>
<organism evidence="7">
    <name type="scientific">Oppiella nova</name>
    <dbReference type="NCBI Taxonomy" id="334625"/>
    <lineage>
        <taxon>Eukaryota</taxon>
        <taxon>Metazoa</taxon>
        <taxon>Ecdysozoa</taxon>
        <taxon>Arthropoda</taxon>
        <taxon>Chelicerata</taxon>
        <taxon>Arachnida</taxon>
        <taxon>Acari</taxon>
        <taxon>Acariformes</taxon>
        <taxon>Sarcoptiformes</taxon>
        <taxon>Oribatida</taxon>
        <taxon>Brachypylina</taxon>
        <taxon>Oppioidea</taxon>
        <taxon>Oppiidae</taxon>
        <taxon>Oppiella</taxon>
    </lineage>
</organism>
<name>A0A7R9LVI9_9ACAR</name>
<proteinExistence type="inferred from homology"/>
<evidence type="ECO:0008006" key="9">
    <source>
        <dbReference type="Google" id="ProtNLM"/>
    </source>
</evidence>